<keyword evidence="15" id="KW-1185">Reference proteome</keyword>
<dbReference type="GO" id="GO:0005737">
    <property type="term" value="C:cytoplasm"/>
    <property type="evidence" value="ECO:0007669"/>
    <property type="project" value="TreeGrafter"/>
</dbReference>
<feature type="domain" description="HECT" evidence="13">
    <location>
        <begin position="693"/>
        <end position="1035"/>
    </location>
</feature>
<dbReference type="AlphaFoldDB" id="A0AA36JAM1"/>
<evidence type="ECO:0000259" key="12">
    <source>
        <dbReference type="PROSITE" id="PS50053"/>
    </source>
</evidence>
<comment type="catalytic activity">
    <reaction evidence="2">
        <text>S-ubiquitinyl-[E2 ubiquitin-conjugating enzyme]-L-cysteine + [acceptor protein]-L-lysine = [E2 ubiquitin-conjugating enzyme]-L-cysteine + N(6)-ubiquitinyl-[acceptor protein]-L-lysine.</text>
        <dbReference type="EC" id="2.3.2.26"/>
    </reaction>
</comment>
<evidence type="ECO:0000256" key="5">
    <source>
        <dbReference type="ARBA" id="ARBA00022679"/>
    </source>
</evidence>
<dbReference type="SMART" id="SM00580">
    <property type="entry name" value="PUG"/>
    <property type="match status" value="1"/>
</dbReference>
<dbReference type="PANTHER" id="PTHR11254:SF440">
    <property type="entry name" value="E3 UBIQUITIN-PROTEIN LIGASE NEDD-4"/>
    <property type="match status" value="1"/>
</dbReference>
<dbReference type="Pfam" id="PF09409">
    <property type="entry name" value="PUB"/>
    <property type="match status" value="1"/>
</dbReference>
<dbReference type="InterPro" id="IPR036339">
    <property type="entry name" value="PUB-like_dom_sf"/>
</dbReference>
<dbReference type="Gene3D" id="3.30.2410.10">
    <property type="entry name" value="Hect, E3 ligase catalytic domain"/>
    <property type="match status" value="1"/>
</dbReference>
<evidence type="ECO:0000256" key="10">
    <source>
        <dbReference type="SAM" id="MobiDB-lite"/>
    </source>
</evidence>
<comment type="catalytic activity">
    <reaction evidence="1">
        <text>Thiol-dependent hydrolysis of ester, thioester, amide, peptide and isopeptide bonds formed by the C-terminal Gly of ubiquitin (a 76-residue protein attached to proteins as an intracellular targeting signal).</text>
        <dbReference type="EC" id="3.4.19.12"/>
    </reaction>
</comment>
<protein>
    <recommendedName>
        <fullName evidence="16">Ubiquitin-protein ligase</fullName>
    </recommendedName>
</protein>
<dbReference type="InterPro" id="IPR029071">
    <property type="entry name" value="Ubiquitin-like_domsf"/>
</dbReference>
<dbReference type="SUPFAM" id="SSF82866">
    <property type="entry name" value="Multidrug efflux transporter AcrB transmembrane domain"/>
    <property type="match status" value="1"/>
</dbReference>
<evidence type="ECO:0000256" key="8">
    <source>
        <dbReference type="ARBA" id="ARBA00022807"/>
    </source>
</evidence>
<feature type="region of interest" description="Disordered" evidence="10">
    <location>
        <begin position="740"/>
        <end position="763"/>
    </location>
</feature>
<dbReference type="Pfam" id="PF00632">
    <property type="entry name" value="HECT"/>
    <property type="match status" value="1"/>
</dbReference>
<evidence type="ECO:0000256" key="4">
    <source>
        <dbReference type="ARBA" id="ARBA00022670"/>
    </source>
</evidence>
<feature type="domain" description="Ubiquitin-like" evidence="12">
    <location>
        <begin position="496"/>
        <end position="567"/>
    </location>
</feature>
<accession>A0AA36JAM1</accession>
<reference evidence="14" key="1">
    <citation type="submission" date="2023-08" db="EMBL/GenBank/DDBJ databases">
        <authorList>
            <person name="Chen Y."/>
            <person name="Shah S."/>
            <person name="Dougan E. K."/>
            <person name="Thang M."/>
            <person name="Chan C."/>
        </authorList>
    </citation>
    <scope>NUCLEOTIDE SEQUENCE</scope>
</reference>
<evidence type="ECO:0000256" key="1">
    <source>
        <dbReference type="ARBA" id="ARBA00000707"/>
    </source>
</evidence>
<evidence type="ECO:0000256" key="2">
    <source>
        <dbReference type="ARBA" id="ARBA00000885"/>
    </source>
</evidence>
<feature type="transmembrane region" description="Helical" evidence="11">
    <location>
        <begin position="109"/>
        <end position="137"/>
    </location>
</feature>
<evidence type="ECO:0000256" key="7">
    <source>
        <dbReference type="ARBA" id="ARBA00022801"/>
    </source>
</evidence>
<dbReference type="InterPro" id="IPR000569">
    <property type="entry name" value="HECT_dom"/>
</dbReference>
<feature type="active site" description="Glycyl thioester intermediate" evidence="9">
    <location>
        <position position="1003"/>
    </location>
</feature>
<dbReference type="Gene3D" id="1.20.58.2190">
    <property type="match status" value="1"/>
</dbReference>
<keyword evidence="11" id="KW-1133">Transmembrane helix</keyword>
<organism evidence="14 15">
    <name type="scientific">Effrenium voratum</name>
    <dbReference type="NCBI Taxonomy" id="2562239"/>
    <lineage>
        <taxon>Eukaryota</taxon>
        <taxon>Sar</taxon>
        <taxon>Alveolata</taxon>
        <taxon>Dinophyceae</taxon>
        <taxon>Suessiales</taxon>
        <taxon>Symbiodiniaceae</taxon>
        <taxon>Effrenium</taxon>
    </lineage>
</organism>
<dbReference type="Gene3D" id="3.90.1750.10">
    <property type="entry name" value="Hect, E3 ligase catalytic domains"/>
    <property type="match status" value="1"/>
</dbReference>
<comment type="caution">
    <text evidence="14">The sequence shown here is derived from an EMBL/GenBank/DDBJ whole genome shotgun (WGS) entry which is preliminary data.</text>
</comment>
<evidence type="ECO:0000313" key="15">
    <source>
        <dbReference type="Proteomes" id="UP001178507"/>
    </source>
</evidence>
<dbReference type="PROSITE" id="PS50053">
    <property type="entry name" value="UBIQUITIN_2"/>
    <property type="match status" value="1"/>
</dbReference>
<dbReference type="GO" id="GO:0006511">
    <property type="term" value="P:ubiquitin-dependent protein catabolic process"/>
    <property type="evidence" value="ECO:0007669"/>
    <property type="project" value="TreeGrafter"/>
</dbReference>
<evidence type="ECO:0000313" key="14">
    <source>
        <dbReference type="EMBL" id="CAJ1401745.1"/>
    </source>
</evidence>
<dbReference type="Pfam" id="PF21403">
    <property type="entry name" value="OTU1_UBXL"/>
    <property type="match status" value="1"/>
</dbReference>
<dbReference type="Gene3D" id="1.20.1640.10">
    <property type="entry name" value="Multidrug efflux transporter AcrB transmembrane domain"/>
    <property type="match status" value="1"/>
</dbReference>
<dbReference type="Gene3D" id="3.10.20.90">
    <property type="entry name" value="Phosphatidylinositol 3-kinase Catalytic Subunit, Chain A, domain 1"/>
    <property type="match status" value="1"/>
</dbReference>
<comment type="pathway">
    <text evidence="3">Protein modification; protein ubiquitination.</text>
</comment>
<keyword evidence="5" id="KW-0808">Transferase</keyword>
<dbReference type="InterPro" id="IPR000626">
    <property type="entry name" value="Ubiquitin-like_dom"/>
</dbReference>
<keyword evidence="11" id="KW-0812">Transmembrane</keyword>
<dbReference type="Gene3D" id="3.30.2160.10">
    <property type="entry name" value="Hect, E3 ligase catalytic domain"/>
    <property type="match status" value="1"/>
</dbReference>
<evidence type="ECO:0008006" key="16">
    <source>
        <dbReference type="Google" id="ProtNLM"/>
    </source>
</evidence>
<keyword evidence="7" id="KW-0378">Hydrolase</keyword>
<dbReference type="InterPro" id="IPR050409">
    <property type="entry name" value="E3_ubiq-protein_ligase"/>
</dbReference>
<evidence type="ECO:0000256" key="3">
    <source>
        <dbReference type="ARBA" id="ARBA00004906"/>
    </source>
</evidence>
<sequence length="1035" mass="114263">MGFLMPPIRMAGLPDFHRVQAEESQIELSMSRPLFQKQLCQGLKYMELWDEYVTAKNRQAPVTANMAWHTASVWVRSEAEKAIVGSTIDTIIIATCSGWAGVFIFTFDFWLAVIVTCVVLVVITGLAFFIVCIMGWAIGPIEVISLVVFVGYSVTYALHIAHNYNQMLASDKDVLEAEEKARKKEMNRNLAKAARERAARGQLDDDAEDVADVQLSVDNIQVSPEDLHGPLLRKARTRVAVLHVGGATLSSALSTAGSSAFLLFCTLTIFVKLGAVVVAVTVLSILGAIVTLPAALMLVRLGGKYPPGDVCTLINAASVDECSACGWACPKGSNLDSDLELACRDAAEQIWSEASLKVLLMLVGNVLEHPGETKYHGPIRKSNQRIAAHVLPVPGAVKALQLAGFQEDTEGFFLPWVRPGALRQVHAALRRQEATLAAGAAKAKPRPALASSKPKFDENLLREIQAEAQYQAQLRTPGAPSAPKPAPAAARSTGDLRLRLRVQLMGSLELKVPSTTRVADFQGQIKQLTGVPSHHQRVRFGFPSRVLEGNDASLADVGLQDGELLILEDLHDLFLGNLESGQFTMEEMLGKLPPVSEEESTESLFFDVLSAFQIGMLEMDFWRTMRRKLREALAGKEEEMEKLAVGLYKLQRLFRHHDSRQRLHLILSSLPRSRHANKMNVKRSSFLFSVACQVGDMERGAMLSRLCISYDGEKGVDAGGLTRDFFTSFGLHLAEEPNLFQPTGRGGLHPTRRSRPKQPTDLRTPSHLMYKVCGRVFAMAILHGCKVGRRLSRPFVRNLLGAASSLTLQELQEELNFEAGEERDFRGSREFLEKPLKELGLEGVLTFQNQGEELEPGGAQREVTDENKEDWLMKTLRWELFGAANYAAGWFRAGLIDVLGGHKTICPLLCLFDAGDLMELWGTGGIARQELKQWKAVTSLNPSIQQQGAWFWQVLEEDFDDELRGKVLQFATGSSSIGRQGLVDFRLEPGDGGDGRLPTAMTCGHLLQLPRYSSRQQLRRQLQQAVESTGSFEML</sequence>
<dbReference type="SUPFAM" id="SSF56204">
    <property type="entry name" value="Hect, E3 ligase catalytic domain"/>
    <property type="match status" value="1"/>
</dbReference>
<dbReference type="PROSITE" id="PS50237">
    <property type="entry name" value="HECT"/>
    <property type="match status" value="1"/>
</dbReference>
<dbReference type="SUPFAM" id="SSF54236">
    <property type="entry name" value="Ubiquitin-like"/>
    <property type="match status" value="1"/>
</dbReference>
<dbReference type="GO" id="GO:0016567">
    <property type="term" value="P:protein ubiquitination"/>
    <property type="evidence" value="ECO:0007669"/>
    <property type="project" value="TreeGrafter"/>
</dbReference>
<dbReference type="Proteomes" id="UP001178507">
    <property type="component" value="Unassembled WGS sequence"/>
</dbReference>
<feature type="transmembrane region" description="Helical" evidence="11">
    <location>
        <begin position="240"/>
        <end position="270"/>
    </location>
</feature>
<dbReference type="InterPro" id="IPR018997">
    <property type="entry name" value="PUB_domain"/>
</dbReference>
<name>A0AA36JAM1_9DINO</name>
<dbReference type="PANTHER" id="PTHR11254">
    <property type="entry name" value="HECT DOMAIN UBIQUITIN-PROTEIN LIGASE"/>
    <property type="match status" value="1"/>
</dbReference>
<keyword evidence="4" id="KW-0645">Protease</keyword>
<evidence type="ECO:0000256" key="9">
    <source>
        <dbReference type="PROSITE-ProRule" id="PRU00104"/>
    </source>
</evidence>
<dbReference type="SUPFAM" id="SSF143503">
    <property type="entry name" value="PUG domain-like"/>
    <property type="match status" value="1"/>
</dbReference>
<dbReference type="SMART" id="SM00119">
    <property type="entry name" value="HECTc"/>
    <property type="match status" value="1"/>
</dbReference>
<keyword evidence="8" id="KW-0788">Thiol protease</keyword>
<dbReference type="EMBL" id="CAUJNA010003428">
    <property type="protein sequence ID" value="CAJ1401745.1"/>
    <property type="molecule type" value="Genomic_DNA"/>
</dbReference>
<keyword evidence="6 9" id="KW-0833">Ubl conjugation pathway</keyword>
<feature type="transmembrane region" description="Helical" evidence="11">
    <location>
        <begin position="276"/>
        <end position="299"/>
    </location>
</feature>
<evidence type="ECO:0000256" key="6">
    <source>
        <dbReference type="ARBA" id="ARBA00022786"/>
    </source>
</evidence>
<gene>
    <name evidence="14" type="ORF">EVOR1521_LOCUS24834</name>
</gene>
<evidence type="ECO:0000259" key="13">
    <source>
        <dbReference type="PROSITE" id="PS50237"/>
    </source>
</evidence>
<dbReference type="InterPro" id="IPR048857">
    <property type="entry name" value="OTU1_Ubl"/>
</dbReference>
<keyword evidence="11" id="KW-0472">Membrane</keyword>
<evidence type="ECO:0000256" key="11">
    <source>
        <dbReference type="SAM" id="Phobius"/>
    </source>
</evidence>
<dbReference type="CDD" id="cd09212">
    <property type="entry name" value="PUB"/>
    <property type="match status" value="1"/>
</dbReference>
<feature type="transmembrane region" description="Helical" evidence="11">
    <location>
        <begin position="143"/>
        <end position="161"/>
    </location>
</feature>
<dbReference type="InterPro" id="IPR035983">
    <property type="entry name" value="Hect_E3_ubiquitin_ligase"/>
</dbReference>
<proteinExistence type="predicted"/>
<dbReference type="GO" id="GO:0061630">
    <property type="term" value="F:ubiquitin protein ligase activity"/>
    <property type="evidence" value="ECO:0007669"/>
    <property type="project" value="UniProtKB-EC"/>
</dbReference>
<feature type="region of interest" description="Disordered" evidence="10">
    <location>
        <begin position="473"/>
        <end position="492"/>
    </location>
</feature>